<dbReference type="EMBL" id="MK072501">
    <property type="protein sequence ID" value="AYV86315.1"/>
    <property type="molecule type" value="Genomic_DNA"/>
</dbReference>
<gene>
    <name evidence="1" type="ORF">Solumvirus4_13</name>
</gene>
<accession>A0A3G5AGH6</accession>
<sequence length="177" mass="20724">MSQKKDEKSTVISNIKNDNQSTITKTTIKIGNKTVSGILIEKDNCVDKKIITGIVVYYSIFDDVVYEYHIDGNSEGPTMYFEKDGTISYFTKFNTFYFSGDGSDIDKYYEKFRKMRKIIYKYITIPQLVEEILIYSYYGPEYIEFLRIIQPIIVKVKHCGYMVDKMISIMQGNYKDL</sequence>
<proteinExistence type="predicted"/>
<evidence type="ECO:0000313" key="1">
    <source>
        <dbReference type="EMBL" id="AYV86315.1"/>
    </source>
</evidence>
<protein>
    <submittedName>
        <fullName evidence="1">Uncharacterized protein</fullName>
    </submittedName>
</protein>
<name>A0A3G5AGH6_9VIRU</name>
<organism evidence="1">
    <name type="scientific">Solumvirus sp</name>
    <dbReference type="NCBI Taxonomy" id="2487773"/>
    <lineage>
        <taxon>Viruses</taxon>
        <taxon>Pithoviruses</taxon>
    </lineage>
</organism>
<reference evidence="1" key="1">
    <citation type="submission" date="2018-10" db="EMBL/GenBank/DDBJ databases">
        <title>Hidden diversity of soil giant viruses.</title>
        <authorList>
            <person name="Schulz F."/>
            <person name="Alteio L."/>
            <person name="Goudeau D."/>
            <person name="Ryan E.M."/>
            <person name="Malmstrom R.R."/>
            <person name="Blanchard J."/>
            <person name="Woyke T."/>
        </authorList>
    </citation>
    <scope>NUCLEOTIDE SEQUENCE</scope>
    <source>
        <strain evidence="1">SMV1</strain>
    </source>
</reference>